<keyword evidence="2" id="KW-0288">FMN</keyword>
<organism evidence="6">
    <name type="scientific">uncultured Acidimicrobiales bacterium</name>
    <dbReference type="NCBI Taxonomy" id="310071"/>
    <lineage>
        <taxon>Bacteria</taxon>
        <taxon>Bacillati</taxon>
        <taxon>Actinomycetota</taxon>
        <taxon>Acidimicrobiia</taxon>
        <taxon>Acidimicrobiales</taxon>
        <taxon>environmental samples</taxon>
    </lineage>
</organism>
<dbReference type="Gene3D" id="3.20.20.30">
    <property type="entry name" value="Luciferase-like domain"/>
    <property type="match status" value="1"/>
</dbReference>
<dbReference type="PANTHER" id="PTHR42847:SF8">
    <property type="entry name" value="CONSERVED PROTEIN"/>
    <property type="match status" value="1"/>
</dbReference>
<keyword evidence="1" id="KW-0285">Flavoprotein</keyword>
<evidence type="ECO:0000256" key="1">
    <source>
        <dbReference type="ARBA" id="ARBA00022630"/>
    </source>
</evidence>
<dbReference type="SUPFAM" id="SSF51679">
    <property type="entry name" value="Bacterial luciferase-like"/>
    <property type="match status" value="1"/>
</dbReference>
<dbReference type="NCBIfam" id="TIGR03560">
    <property type="entry name" value="F420_Rv1855c"/>
    <property type="match status" value="1"/>
</dbReference>
<dbReference type="Pfam" id="PF00296">
    <property type="entry name" value="Bac_luciferase"/>
    <property type="match status" value="1"/>
</dbReference>
<sequence length="294" mass="32087">MNLDLHVWRFDWAGSPATIGAGVGSLAERAEAIGVRTLSFMDHFFQMEAMAPAEHPMLEGYTALGYVAGRTERLRLRLLVTGVTYRHPGLLAKTVTTLDVLSAGRAELGIGAAWYEREHRALGVPFPPVAERFERLEETLQICLQMWSDDDGPFDGRHYQLAETLCRPQPVSSPRPRILIGGSGERKTLRLVAQYADACNIFGGPEVVGQKVEVLRRHCDDLGRDPDEIEVTAMFNDAPPGTTVAQIVEGAQRLADVGVTSIVTAPVGDDPGAWLEATFGPAMEELAGIEPSRR</sequence>
<dbReference type="GO" id="GO:0008726">
    <property type="term" value="F:alkanesulfonate monooxygenase activity"/>
    <property type="evidence" value="ECO:0007669"/>
    <property type="project" value="TreeGrafter"/>
</dbReference>
<protein>
    <recommendedName>
        <fullName evidence="5">Luciferase-like domain-containing protein</fullName>
    </recommendedName>
</protein>
<dbReference type="PANTHER" id="PTHR42847">
    <property type="entry name" value="ALKANESULFONATE MONOOXYGENASE"/>
    <property type="match status" value="1"/>
</dbReference>
<keyword evidence="3" id="KW-0560">Oxidoreductase</keyword>
<dbReference type="InterPro" id="IPR050172">
    <property type="entry name" value="SsuD_RutA_monooxygenase"/>
</dbReference>
<name>A0A6J4HQ37_9ACTN</name>
<evidence type="ECO:0000256" key="3">
    <source>
        <dbReference type="ARBA" id="ARBA00023002"/>
    </source>
</evidence>
<proteinExistence type="predicted"/>
<dbReference type="AlphaFoldDB" id="A0A6J4HQ37"/>
<evidence type="ECO:0000259" key="5">
    <source>
        <dbReference type="Pfam" id="PF00296"/>
    </source>
</evidence>
<dbReference type="InterPro" id="IPR036661">
    <property type="entry name" value="Luciferase-like_sf"/>
</dbReference>
<keyword evidence="4" id="KW-0503">Monooxygenase</keyword>
<dbReference type="GO" id="GO:0046306">
    <property type="term" value="P:alkanesulfonate catabolic process"/>
    <property type="evidence" value="ECO:0007669"/>
    <property type="project" value="TreeGrafter"/>
</dbReference>
<dbReference type="InterPro" id="IPR011251">
    <property type="entry name" value="Luciferase-like_dom"/>
</dbReference>
<dbReference type="EMBL" id="CADCSY010000046">
    <property type="protein sequence ID" value="CAA9230177.1"/>
    <property type="molecule type" value="Genomic_DNA"/>
</dbReference>
<evidence type="ECO:0000313" key="6">
    <source>
        <dbReference type="EMBL" id="CAA9230177.1"/>
    </source>
</evidence>
<evidence type="ECO:0000256" key="2">
    <source>
        <dbReference type="ARBA" id="ARBA00022643"/>
    </source>
</evidence>
<evidence type="ECO:0000256" key="4">
    <source>
        <dbReference type="ARBA" id="ARBA00023033"/>
    </source>
</evidence>
<reference evidence="6" key="1">
    <citation type="submission" date="2020-02" db="EMBL/GenBank/DDBJ databases">
        <authorList>
            <person name="Meier V. D."/>
        </authorList>
    </citation>
    <scope>NUCLEOTIDE SEQUENCE</scope>
    <source>
        <strain evidence="6">AVDCRST_MAG20</strain>
    </source>
</reference>
<gene>
    <name evidence="6" type="ORF">AVDCRST_MAG20-1205</name>
</gene>
<accession>A0A6J4HQ37</accession>
<dbReference type="InterPro" id="IPR019952">
    <property type="entry name" value="F420_OxRdatse_Rv1855c_pred"/>
</dbReference>
<feature type="domain" description="Luciferase-like" evidence="5">
    <location>
        <begin position="24"/>
        <end position="235"/>
    </location>
</feature>